<accession>A0A1R2AXZ6</accession>
<comment type="caution">
    <text evidence="1">The sequence shown here is derived from an EMBL/GenBank/DDBJ whole genome shotgun (WGS) entry which is preliminary data.</text>
</comment>
<reference evidence="1 2" key="1">
    <citation type="submission" date="2016-11" db="EMBL/GenBank/DDBJ databases">
        <title>The macronuclear genome of Stentor coeruleus: a giant cell with tiny introns.</title>
        <authorList>
            <person name="Slabodnick M."/>
            <person name="Ruby J.G."/>
            <person name="Reiff S.B."/>
            <person name="Swart E.C."/>
            <person name="Gosai S."/>
            <person name="Prabakaran S."/>
            <person name="Witkowska E."/>
            <person name="Larue G.E."/>
            <person name="Fisher S."/>
            <person name="Freeman R.M."/>
            <person name="Gunawardena J."/>
            <person name="Chu W."/>
            <person name="Stover N.A."/>
            <person name="Gregory B.D."/>
            <person name="Nowacki M."/>
            <person name="Derisi J."/>
            <person name="Roy S.W."/>
            <person name="Marshall W.F."/>
            <person name="Sood P."/>
        </authorList>
    </citation>
    <scope>NUCLEOTIDE SEQUENCE [LARGE SCALE GENOMIC DNA]</scope>
    <source>
        <strain evidence="1">WM001</strain>
    </source>
</reference>
<evidence type="ECO:0000313" key="1">
    <source>
        <dbReference type="EMBL" id="OMJ69388.1"/>
    </source>
</evidence>
<sequence>MNKYEQEEAVNLPDFLKNDLNKIKLRTEKINEQLVNQVTFLERYNEYMSIFKLHIAKANQNSMKILEDFKKIYWDFTEDHFDTLSENSVRFLKDFCRVIQVNLKNEKAPKITYEYTKTAMQLFPIDTLTEKTLQNIDSLLDQPCNYSL</sequence>
<gene>
    <name evidence="1" type="ORF">SteCoe_32917</name>
</gene>
<organism evidence="1 2">
    <name type="scientific">Stentor coeruleus</name>
    <dbReference type="NCBI Taxonomy" id="5963"/>
    <lineage>
        <taxon>Eukaryota</taxon>
        <taxon>Sar</taxon>
        <taxon>Alveolata</taxon>
        <taxon>Ciliophora</taxon>
        <taxon>Postciliodesmatophora</taxon>
        <taxon>Heterotrichea</taxon>
        <taxon>Heterotrichida</taxon>
        <taxon>Stentoridae</taxon>
        <taxon>Stentor</taxon>
    </lineage>
</organism>
<evidence type="ECO:0000313" key="2">
    <source>
        <dbReference type="Proteomes" id="UP000187209"/>
    </source>
</evidence>
<name>A0A1R2AXZ6_9CILI</name>
<keyword evidence="2" id="KW-1185">Reference proteome</keyword>
<protein>
    <submittedName>
        <fullName evidence="1">Uncharacterized protein</fullName>
    </submittedName>
</protein>
<dbReference type="EMBL" id="MPUH01001205">
    <property type="protein sequence ID" value="OMJ69388.1"/>
    <property type="molecule type" value="Genomic_DNA"/>
</dbReference>
<proteinExistence type="predicted"/>
<dbReference type="AlphaFoldDB" id="A0A1R2AXZ6"/>
<dbReference type="Proteomes" id="UP000187209">
    <property type="component" value="Unassembled WGS sequence"/>
</dbReference>